<dbReference type="OrthoDB" id="653734at2759"/>
<dbReference type="PANTHER" id="PTHR33286:SF1">
    <property type="entry name" value="OS01G0800600 PROTEIN"/>
    <property type="match status" value="1"/>
</dbReference>
<dbReference type="SMR" id="V7BSM7"/>
<dbReference type="AlphaFoldDB" id="V7BSM7"/>
<evidence type="ECO:0000259" key="3">
    <source>
        <dbReference type="Pfam" id="PF14368"/>
    </source>
</evidence>
<keyword evidence="5" id="KW-1185">Reference proteome</keyword>
<name>V7BSM7_PHAVU</name>
<dbReference type="Gramene" id="ESW21007">
    <property type="protein sequence ID" value="ESW21007"/>
    <property type="gene ID" value="PHAVU_005G033100g"/>
</dbReference>
<gene>
    <name evidence="4" type="ORF">PHAVU_005G033100g</name>
</gene>
<evidence type="ECO:0000313" key="4">
    <source>
        <dbReference type="EMBL" id="ESW21007.1"/>
    </source>
</evidence>
<protein>
    <recommendedName>
        <fullName evidence="3">Bifunctional inhibitor/plant lipid transfer protein/seed storage helical domain-containing protein</fullName>
    </recommendedName>
</protein>
<dbReference type="Pfam" id="PF14368">
    <property type="entry name" value="LTP_2"/>
    <property type="match status" value="1"/>
</dbReference>
<dbReference type="SUPFAM" id="SSF47699">
    <property type="entry name" value="Bifunctional inhibitor/lipid-transfer protein/seed storage 2S albumin"/>
    <property type="match status" value="1"/>
</dbReference>
<feature type="signal peptide" evidence="2">
    <location>
        <begin position="1"/>
        <end position="28"/>
    </location>
</feature>
<sequence length="151" mass="16186">MGRMMESKNLVILGMMGVVVFCGDVVVGECPGIGDLITQCGMYVQKSGPQMNPSQKCCDEINSADASCLCEHFWNTTLANELIDVNKVVHVAHSCGRPLPSATPCGGGDDDDEHKVEVRNSDMKYSEVLPKSDLKTATPPIKSGIKPSTQV</sequence>
<dbReference type="EMBL" id="CM002292">
    <property type="protein sequence ID" value="ESW21007.1"/>
    <property type="molecule type" value="Genomic_DNA"/>
</dbReference>
<dbReference type="Gene3D" id="1.10.110.10">
    <property type="entry name" value="Plant lipid-transfer and hydrophobic proteins"/>
    <property type="match status" value="1"/>
</dbReference>
<keyword evidence="2" id="KW-0732">Signal</keyword>
<reference evidence="5" key="1">
    <citation type="journal article" date="2014" name="Nat. Genet.">
        <title>A reference genome for common bean and genome-wide analysis of dual domestications.</title>
        <authorList>
            <person name="Schmutz J."/>
            <person name="McClean P.E."/>
            <person name="Mamidi S."/>
            <person name="Wu G.A."/>
            <person name="Cannon S.B."/>
            <person name="Grimwood J."/>
            <person name="Jenkins J."/>
            <person name="Shu S."/>
            <person name="Song Q."/>
            <person name="Chavarro C."/>
            <person name="Torres-Torres M."/>
            <person name="Geffroy V."/>
            <person name="Moghaddam S.M."/>
            <person name="Gao D."/>
            <person name="Abernathy B."/>
            <person name="Barry K."/>
            <person name="Blair M."/>
            <person name="Brick M.A."/>
            <person name="Chovatia M."/>
            <person name="Gepts P."/>
            <person name="Goodstein D.M."/>
            <person name="Gonzales M."/>
            <person name="Hellsten U."/>
            <person name="Hyten D.L."/>
            <person name="Jia G."/>
            <person name="Kelly J.D."/>
            <person name="Kudrna D."/>
            <person name="Lee R."/>
            <person name="Richard M.M."/>
            <person name="Miklas P.N."/>
            <person name="Osorno J.M."/>
            <person name="Rodrigues J."/>
            <person name="Thareau V."/>
            <person name="Urrea C.A."/>
            <person name="Wang M."/>
            <person name="Yu Y."/>
            <person name="Zhang M."/>
            <person name="Wing R.A."/>
            <person name="Cregan P.B."/>
            <person name="Rokhsar D.S."/>
            <person name="Jackson S.A."/>
        </authorList>
    </citation>
    <scope>NUCLEOTIDE SEQUENCE [LARGE SCALE GENOMIC DNA]</scope>
    <source>
        <strain evidence="5">cv. G19833</strain>
    </source>
</reference>
<proteinExistence type="predicted"/>
<accession>V7BSM7</accession>
<evidence type="ECO:0000313" key="5">
    <source>
        <dbReference type="Proteomes" id="UP000000226"/>
    </source>
</evidence>
<feature type="domain" description="Bifunctional inhibitor/plant lipid transfer protein/seed storage helical" evidence="3">
    <location>
        <begin position="29"/>
        <end position="105"/>
    </location>
</feature>
<feature type="chain" id="PRO_5004757042" description="Bifunctional inhibitor/plant lipid transfer protein/seed storage helical domain-containing protein" evidence="2">
    <location>
        <begin position="29"/>
        <end position="151"/>
    </location>
</feature>
<dbReference type="PANTHER" id="PTHR33286">
    <property type="entry name" value="BIFUNCTIONAL INHIBITOR/LIPID-TRANSFER PROTEIN/SEED STORAGE 2S ALBUMIN SUPERFAMILY PROTEIN"/>
    <property type="match status" value="1"/>
</dbReference>
<evidence type="ECO:0000256" key="2">
    <source>
        <dbReference type="SAM" id="SignalP"/>
    </source>
</evidence>
<dbReference type="InterPro" id="IPR036312">
    <property type="entry name" value="Bifun_inhib/LTP/seed_sf"/>
</dbReference>
<dbReference type="InterPro" id="IPR016140">
    <property type="entry name" value="Bifunc_inhib/LTP/seed_store"/>
</dbReference>
<evidence type="ECO:0000256" key="1">
    <source>
        <dbReference type="SAM" id="MobiDB-lite"/>
    </source>
</evidence>
<feature type="region of interest" description="Disordered" evidence="1">
    <location>
        <begin position="120"/>
        <end position="151"/>
    </location>
</feature>
<feature type="compositionally biased region" description="Basic and acidic residues" evidence="1">
    <location>
        <begin position="120"/>
        <end position="134"/>
    </location>
</feature>
<dbReference type="Proteomes" id="UP000000226">
    <property type="component" value="Chromosome 5"/>
</dbReference>
<organism evidence="4 5">
    <name type="scientific">Phaseolus vulgaris</name>
    <name type="common">Kidney bean</name>
    <name type="synonym">French bean</name>
    <dbReference type="NCBI Taxonomy" id="3885"/>
    <lineage>
        <taxon>Eukaryota</taxon>
        <taxon>Viridiplantae</taxon>
        <taxon>Streptophyta</taxon>
        <taxon>Embryophyta</taxon>
        <taxon>Tracheophyta</taxon>
        <taxon>Spermatophyta</taxon>
        <taxon>Magnoliopsida</taxon>
        <taxon>eudicotyledons</taxon>
        <taxon>Gunneridae</taxon>
        <taxon>Pentapetalae</taxon>
        <taxon>rosids</taxon>
        <taxon>fabids</taxon>
        <taxon>Fabales</taxon>
        <taxon>Fabaceae</taxon>
        <taxon>Papilionoideae</taxon>
        <taxon>50 kb inversion clade</taxon>
        <taxon>NPAAA clade</taxon>
        <taxon>indigoferoid/millettioid clade</taxon>
        <taxon>Phaseoleae</taxon>
        <taxon>Phaseolus</taxon>
    </lineage>
</organism>